<feature type="repeat" description="TPR" evidence="1">
    <location>
        <begin position="134"/>
        <end position="167"/>
    </location>
</feature>
<sequence>MKSILFFAVLLLSAGIVHSQDLSTIDALFFDSQYDQVLTVIDAALKKTSDGNARAILQNKKAEALIRGGKFNDAEQQLKDISAQSQTAFQQAITQTNYGLLYLYQGRNDRSLEALQNALQNFEKDGKENSPEAAQAIAHLGNLYRSTGKYAQAEEQLTRALAIRQKFFKDNNEWIAASYNDLGLVYSATDPDKALTYYEKAQAIYETLHGKDHPKIALANTNTGFIYRQMELYGDAVNNFESALKTWEKIYAQPHPTKAFVLFSLGETYLKMGDKKAALGYYDRALAMYESAYGKKHPERASVWNAIGNLKLSEGNFNEALKDYQYALQANVRSFESDDLTVNPVLKDFYNGNTLLYSLLNKAQALESRYFGKTLKLPELELAVKTLQVADTLIDRLRQQITNETDKIALGAIANEIYANGVRMTHEIAQVALHKRPWRALSFYFAEKSKSAVLLEAISDVNAKSFAGIPAALLEEEKSLKAMIALTAQQLAQKPSEQEERYLRETAFNLNRSYENFTRQLETKFPEYFNLKYNTASPSIPELQARMDDHTAVLSYFTDDKNNHLYIFVVTKKHFSIVDHALPPSFDKYITGLRNSLYFNEINTYRRAAENLSALLIPDHLPHAVKDLVILPTGRLSIVPFETLLSGKVKREASFATLPYLLRQYSVRYEFSASLILQKSKTKSPAEASIFLCAPVVFDPKENLNELPGTESEVNEISQLFTTRHFRNAVYTRDKADEQLAKSDALKNFSYLHFATHGIVDEANPELSRIFLNATTNAEDGNLFTGEIYNLQLNANLVTLSACQTGLGKISQGEGVIGLSRALVYAGAKNIIVSFWSVADESTAELMKDFYGTMLENPGSTYSQNLRQAKLDLLKSERFKSPYYWAPFVLIGF</sequence>
<name>A0ABS1KXK3_9BACT</name>
<keyword evidence="1" id="KW-0802">TPR repeat</keyword>
<evidence type="ECO:0000259" key="3">
    <source>
        <dbReference type="Pfam" id="PF12770"/>
    </source>
</evidence>
<dbReference type="InterPro" id="IPR019734">
    <property type="entry name" value="TPR_rpt"/>
</dbReference>
<dbReference type="InterPro" id="IPR011990">
    <property type="entry name" value="TPR-like_helical_dom_sf"/>
</dbReference>
<dbReference type="InterPro" id="IPR024983">
    <property type="entry name" value="CHAT_dom"/>
</dbReference>
<reference evidence="4 5" key="1">
    <citation type="submission" date="2021-01" db="EMBL/GenBank/DDBJ databases">
        <title>Chryseolinea sp. Jin1 Genome sequencing and assembly.</title>
        <authorList>
            <person name="Kim I."/>
        </authorList>
    </citation>
    <scope>NUCLEOTIDE SEQUENCE [LARGE SCALE GENOMIC DNA]</scope>
    <source>
        <strain evidence="4 5">Jin1</strain>
    </source>
</reference>
<keyword evidence="2" id="KW-0732">Signal</keyword>
<comment type="caution">
    <text evidence="4">The sequence shown here is derived from an EMBL/GenBank/DDBJ whole genome shotgun (WGS) entry which is preliminary data.</text>
</comment>
<feature type="chain" id="PRO_5046665837" evidence="2">
    <location>
        <begin position="20"/>
        <end position="893"/>
    </location>
</feature>
<evidence type="ECO:0000313" key="5">
    <source>
        <dbReference type="Proteomes" id="UP000613030"/>
    </source>
</evidence>
<evidence type="ECO:0000256" key="2">
    <source>
        <dbReference type="SAM" id="SignalP"/>
    </source>
</evidence>
<feature type="repeat" description="TPR" evidence="1">
    <location>
        <begin position="259"/>
        <end position="292"/>
    </location>
</feature>
<evidence type="ECO:0000313" key="4">
    <source>
        <dbReference type="EMBL" id="MBL0743952.1"/>
    </source>
</evidence>
<dbReference type="PROSITE" id="PS50005">
    <property type="entry name" value="TPR"/>
    <property type="match status" value="3"/>
</dbReference>
<dbReference type="Pfam" id="PF12770">
    <property type="entry name" value="CHAT"/>
    <property type="match status" value="1"/>
</dbReference>
<protein>
    <submittedName>
        <fullName evidence="4">CHAT domain-containing protein</fullName>
    </submittedName>
</protein>
<keyword evidence="5" id="KW-1185">Reference proteome</keyword>
<dbReference type="Proteomes" id="UP000613030">
    <property type="component" value="Unassembled WGS sequence"/>
</dbReference>
<dbReference type="Pfam" id="PF13424">
    <property type="entry name" value="TPR_12"/>
    <property type="match status" value="2"/>
</dbReference>
<dbReference type="Gene3D" id="1.25.40.10">
    <property type="entry name" value="Tetratricopeptide repeat domain"/>
    <property type="match status" value="2"/>
</dbReference>
<dbReference type="PANTHER" id="PTHR10098">
    <property type="entry name" value="RAPSYN-RELATED"/>
    <property type="match status" value="1"/>
</dbReference>
<gene>
    <name evidence="4" type="ORF">JI741_22155</name>
</gene>
<organism evidence="4 5">
    <name type="scientific">Chryseolinea lacunae</name>
    <dbReference type="NCBI Taxonomy" id="2801331"/>
    <lineage>
        <taxon>Bacteria</taxon>
        <taxon>Pseudomonadati</taxon>
        <taxon>Bacteroidota</taxon>
        <taxon>Cytophagia</taxon>
        <taxon>Cytophagales</taxon>
        <taxon>Fulvivirgaceae</taxon>
        <taxon>Chryseolinea</taxon>
    </lineage>
</organism>
<feature type="signal peptide" evidence="2">
    <location>
        <begin position="1"/>
        <end position="19"/>
    </location>
</feature>
<dbReference type="RefSeq" id="WP_202013590.1">
    <property type="nucleotide sequence ID" value="NZ_JAERRB010000009.1"/>
</dbReference>
<dbReference type="SMART" id="SM00028">
    <property type="entry name" value="TPR"/>
    <property type="match status" value="6"/>
</dbReference>
<evidence type="ECO:0000256" key="1">
    <source>
        <dbReference type="PROSITE-ProRule" id="PRU00339"/>
    </source>
</evidence>
<dbReference type="SUPFAM" id="SSF48452">
    <property type="entry name" value="TPR-like"/>
    <property type="match status" value="2"/>
</dbReference>
<accession>A0ABS1KXK3</accession>
<feature type="repeat" description="TPR" evidence="1">
    <location>
        <begin position="301"/>
        <end position="334"/>
    </location>
</feature>
<dbReference type="EMBL" id="JAERRB010000009">
    <property type="protein sequence ID" value="MBL0743952.1"/>
    <property type="molecule type" value="Genomic_DNA"/>
</dbReference>
<feature type="domain" description="CHAT" evidence="3">
    <location>
        <begin position="607"/>
        <end position="892"/>
    </location>
</feature>
<proteinExistence type="predicted"/>